<keyword evidence="2" id="KW-1185">Reference proteome</keyword>
<sequence length="119" mass="13254">MDKNARLLLFRDALTVEVGASCAKSALELLESTLKRIEHENVQNGEEVMTISEGNEKFVQEYGVGGLYIPLIGHKVYINANGALKITDNQSDSVFLEKENNTSEMFKEVVGWKPKFFGA</sequence>
<name>A0ABP3TDY0_9GAMM</name>
<protein>
    <submittedName>
        <fullName evidence="1">Uncharacterized protein</fullName>
    </submittedName>
</protein>
<proteinExistence type="predicted"/>
<accession>A0ABP3TDY0</accession>
<dbReference type="Proteomes" id="UP001499915">
    <property type="component" value="Unassembled WGS sequence"/>
</dbReference>
<evidence type="ECO:0000313" key="1">
    <source>
        <dbReference type="EMBL" id="GAA0689992.1"/>
    </source>
</evidence>
<dbReference type="RefSeq" id="WP_343804656.1">
    <property type="nucleotide sequence ID" value="NZ_BAAAET010000002.1"/>
</dbReference>
<reference evidence="2" key="1">
    <citation type="journal article" date="2019" name="Int. J. Syst. Evol. Microbiol.">
        <title>The Global Catalogue of Microorganisms (GCM) 10K type strain sequencing project: providing services to taxonomists for standard genome sequencing and annotation.</title>
        <authorList>
            <consortium name="The Broad Institute Genomics Platform"/>
            <consortium name="The Broad Institute Genome Sequencing Center for Infectious Disease"/>
            <person name="Wu L."/>
            <person name="Ma J."/>
        </authorList>
    </citation>
    <scope>NUCLEOTIDE SEQUENCE [LARGE SCALE GENOMIC DNA]</scope>
    <source>
        <strain evidence="2">JCM 15134</strain>
    </source>
</reference>
<comment type="caution">
    <text evidence="1">The sequence shown here is derived from an EMBL/GenBank/DDBJ whole genome shotgun (WGS) entry which is preliminary data.</text>
</comment>
<evidence type="ECO:0000313" key="2">
    <source>
        <dbReference type="Proteomes" id="UP001499915"/>
    </source>
</evidence>
<organism evidence="1 2">
    <name type="scientific">Marinobacterium maritimum</name>
    <dbReference type="NCBI Taxonomy" id="500162"/>
    <lineage>
        <taxon>Bacteria</taxon>
        <taxon>Pseudomonadati</taxon>
        <taxon>Pseudomonadota</taxon>
        <taxon>Gammaproteobacteria</taxon>
        <taxon>Oceanospirillales</taxon>
        <taxon>Oceanospirillaceae</taxon>
        <taxon>Marinobacterium</taxon>
    </lineage>
</organism>
<dbReference type="EMBL" id="BAAAET010000002">
    <property type="protein sequence ID" value="GAA0689992.1"/>
    <property type="molecule type" value="Genomic_DNA"/>
</dbReference>
<gene>
    <name evidence="1" type="ORF">GCM10009104_15720</name>
</gene>